<reference evidence="1" key="1">
    <citation type="submission" date="2019-11" db="EMBL/GenBank/DDBJ databases">
        <title>The nuclear and mitochondrial genomes of Frieseomelitta varia - a highly eusocial stingless bee (Meliponini) with a permanently sterile worker caste.</title>
        <authorList>
            <person name="Freitas F.C.P."/>
            <person name="Lourenco A.P."/>
            <person name="Nunes F.M.F."/>
            <person name="Paschoal A.R."/>
            <person name="Abreu F.C.P."/>
            <person name="Barbin F.O."/>
            <person name="Bataglia L."/>
            <person name="Cardoso-Junior C.A.M."/>
            <person name="Cervoni M.S."/>
            <person name="Silva S.R."/>
            <person name="Dalarmi F."/>
            <person name="Del Lama M.A."/>
            <person name="Depintor T.S."/>
            <person name="Ferreira K.M."/>
            <person name="Goria P.S."/>
            <person name="Jaskot M.C."/>
            <person name="Lago D.C."/>
            <person name="Luna-Lucena D."/>
            <person name="Moda L.M."/>
            <person name="Nascimento L."/>
            <person name="Pedrino M."/>
            <person name="Rabico F.O."/>
            <person name="Sanches F.C."/>
            <person name="Santos D.E."/>
            <person name="Santos C.G."/>
            <person name="Vieira J."/>
            <person name="Lopes T.F."/>
            <person name="Barchuk A.R."/>
            <person name="Hartfelder K."/>
            <person name="Simoes Z.L.P."/>
            <person name="Bitondi M.M.G."/>
            <person name="Pinheiro D.G."/>
        </authorList>
    </citation>
    <scope>NUCLEOTIDE SEQUENCE</scope>
    <source>
        <strain evidence="1">USP_RPSP 00005682</strain>
        <tissue evidence="1">Whole individual</tissue>
    </source>
</reference>
<name>A0A833VWJ3_9HYME</name>
<protein>
    <submittedName>
        <fullName evidence="1">Uncharacterized protein</fullName>
    </submittedName>
</protein>
<dbReference type="Proteomes" id="UP000655588">
    <property type="component" value="Unassembled WGS sequence"/>
</dbReference>
<evidence type="ECO:0000313" key="1">
    <source>
        <dbReference type="EMBL" id="KAF3422969.1"/>
    </source>
</evidence>
<accession>A0A833VWJ3</accession>
<evidence type="ECO:0000313" key="2">
    <source>
        <dbReference type="Proteomes" id="UP000655588"/>
    </source>
</evidence>
<comment type="caution">
    <text evidence="1">The sequence shown here is derived from an EMBL/GenBank/DDBJ whole genome shotgun (WGS) entry which is preliminary data.</text>
</comment>
<sequence length="34" mass="4123">MLCLYLNILKTEKVLQFWDKKILDRKRLTTRAGN</sequence>
<dbReference type="AlphaFoldDB" id="A0A833VWJ3"/>
<organism evidence="1 2">
    <name type="scientific">Frieseomelitta varia</name>
    <dbReference type="NCBI Taxonomy" id="561572"/>
    <lineage>
        <taxon>Eukaryota</taxon>
        <taxon>Metazoa</taxon>
        <taxon>Ecdysozoa</taxon>
        <taxon>Arthropoda</taxon>
        <taxon>Hexapoda</taxon>
        <taxon>Insecta</taxon>
        <taxon>Pterygota</taxon>
        <taxon>Neoptera</taxon>
        <taxon>Endopterygota</taxon>
        <taxon>Hymenoptera</taxon>
        <taxon>Apocrita</taxon>
        <taxon>Aculeata</taxon>
        <taxon>Apoidea</taxon>
        <taxon>Anthophila</taxon>
        <taxon>Apidae</taxon>
        <taxon>Frieseomelitta</taxon>
    </lineage>
</organism>
<keyword evidence="2" id="KW-1185">Reference proteome</keyword>
<dbReference type="EMBL" id="WNWW01000612">
    <property type="protein sequence ID" value="KAF3422969.1"/>
    <property type="molecule type" value="Genomic_DNA"/>
</dbReference>
<proteinExistence type="predicted"/>
<gene>
    <name evidence="1" type="ORF">E2986_10667</name>
</gene>